<proteinExistence type="predicted"/>
<reference evidence="1" key="1">
    <citation type="journal article" date="2021" name="Proc. Natl. Acad. Sci. U.S.A.">
        <title>A Catalog of Tens of Thousands of Viruses from Human Metagenomes Reveals Hidden Associations with Chronic Diseases.</title>
        <authorList>
            <person name="Tisza M.J."/>
            <person name="Buck C.B."/>
        </authorList>
    </citation>
    <scope>NUCLEOTIDE SEQUENCE</scope>
    <source>
        <strain evidence="1">CtqfO1</strain>
    </source>
</reference>
<protein>
    <submittedName>
        <fullName evidence="1">Myosin X N-terminal SH3 domain</fullName>
    </submittedName>
</protein>
<accession>A0A8S5T3L8</accession>
<organism evidence="1">
    <name type="scientific">Myoviridae sp. ctqfO1</name>
    <dbReference type="NCBI Taxonomy" id="2827710"/>
    <lineage>
        <taxon>Viruses</taxon>
        <taxon>Duplodnaviria</taxon>
        <taxon>Heunggongvirae</taxon>
        <taxon>Uroviricota</taxon>
        <taxon>Caudoviricetes</taxon>
    </lineage>
</organism>
<dbReference type="EMBL" id="BK032734">
    <property type="protein sequence ID" value="DAF57559.1"/>
    <property type="molecule type" value="Genomic_DNA"/>
</dbReference>
<evidence type="ECO:0000313" key="1">
    <source>
        <dbReference type="EMBL" id="DAF57559.1"/>
    </source>
</evidence>
<name>A0A8S5T3L8_9CAUD</name>
<sequence>MYVFRIRTEKEEYKKYNGKMCWVPHNPIREDGYIEVYVVEDGVYLLLRPSELED</sequence>